<keyword evidence="1" id="KW-1133">Transmembrane helix</keyword>
<dbReference type="Proteomes" id="UP000600865">
    <property type="component" value="Unassembled WGS sequence"/>
</dbReference>
<gene>
    <name evidence="2" type="ORF">GCM10011309_13450</name>
</gene>
<proteinExistence type="predicted"/>
<organism evidence="2 3">
    <name type="scientific">Litorimonas cladophorae</name>
    <dbReference type="NCBI Taxonomy" id="1220491"/>
    <lineage>
        <taxon>Bacteria</taxon>
        <taxon>Pseudomonadati</taxon>
        <taxon>Pseudomonadota</taxon>
        <taxon>Alphaproteobacteria</taxon>
        <taxon>Maricaulales</taxon>
        <taxon>Robiginitomaculaceae</taxon>
    </lineage>
</organism>
<sequence length="77" mass="8594">MSFALDATYSGVNAPQTLRHIIILGWVLLGVATISTGLERCYKWPKLILVFTALTALMALMTFNTMALYEPYLAARR</sequence>
<keyword evidence="1" id="KW-0472">Membrane</keyword>
<accession>A0A918KJ45</accession>
<evidence type="ECO:0000313" key="3">
    <source>
        <dbReference type="Proteomes" id="UP000600865"/>
    </source>
</evidence>
<keyword evidence="3" id="KW-1185">Reference proteome</keyword>
<feature type="transmembrane region" description="Helical" evidence="1">
    <location>
        <begin position="20"/>
        <end position="38"/>
    </location>
</feature>
<comment type="caution">
    <text evidence="2">The sequence shown here is derived from an EMBL/GenBank/DDBJ whole genome shotgun (WGS) entry which is preliminary data.</text>
</comment>
<dbReference type="AlphaFoldDB" id="A0A918KJ45"/>
<keyword evidence="1" id="KW-0812">Transmembrane</keyword>
<name>A0A918KJ45_9PROT</name>
<protein>
    <submittedName>
        <fullName evidence="2">Uncharacterized protein</fullName>
    </submittedName>
</protein>
<evidence type="ECO:0000256" key="1">
    <source>
        <dbReference type="SAM" id="Phobius"/>
    </source>
</evidence>
<reference evidence="2 3" key="1">
    <citation type="journal article" date="2014" name="Int. J. Syst. Evol. Microbiol.">
        <title>Complete genome sequence of Corynebacterium casei LMG S-19264T (=DSM 44701T), isolated from a smear-ripened cheese.</title>
        <authorList>
            <consortium name="US DOE Joint Genome Institute (JGI-PGF)"/>
            <person name="Walter F."/>
            <person name="Albersmeier A."/>
            <person name="Kalinowski J."/>
            <person name="Ruckert C."/>
        </authorList>
    </citation>
    <scope>NUCLEOTIDE SEQUENCE [LARGE SCALE GENOMIC DNA]</scope>
    <source>
        <strain evidence="2 3">KCTC 23968</strain>
    </source>
</reference>
<feature type="transmembrane region" description="Helical" evidence="1">
    <location>
        <begin position="47"/>
        <end position="69"/>
    </location>
</feature>
<evidence type="ECO:0000313" key="2">
    <source>
        <dbReference type="EMBL" id="GGX64560.1"/>
    </source>
</evidence>
<dbReference type="RefSeq" id="WP_189583098.1">
    <property type="nucleotide sequence ID" value="NZ_BMYV01000001.1"/>
</dbReference>
<dbReference type="EMBL" id="BMYV01000001">
    <property type="protein sequence ID" value="GGX64560.1"/>
    <property type="molecule type" value="Genomic_DNA"/>
</dbReference>